<dbReference type="AlphaFoldDB" id="A0A811UR15"/>
<comment type="caution">
    <text evidence="1">The sequence shown here is derived from an EMBL/GenBank/DDBJ whole genome shotgun (WGS) entry which is preliminary data.</text>
</comment>
<protein>
    <submittedName>
        <fullName evidence="1">(Mediterranean fruit fly) hypothetical protein</fullName>
    </submittedName>
</protein>
<dbReference type="EMBL" id="CAJHJT010000023">
    <property type="protein sequence ID" value="CAD7001589.1"/>
    <property type="molecule type" value="Genomic_DNA"/>
</dbReference>
<evidence type="ECO:0000313" key="1">
    <source>
        <dbReference type="EMBL" id="CAD7001589.1"/>
    </source>
</evidence>
<dbReference type="Proteomes" id="UP000606786">
    <property type="component" value="Unassembled WGS sequence"/>
</dbReference>
<organism evidence="1 2">
    <name type="scientific">Ceratitis capitata</name>
    <name type="common">Mediterranean fruit fly</name>
    <name type="synonym">Tephritis capitata</name>
    <dbReference type="NCBI Taxonomy" id="7213"/>
    <lineage>
        <taxon>Eukaryota</taxon>
        <taxon>Metazoa</taxon>
        <taxon>Ecdysozoa</taxon>
        <taxon>Arthropoda</taxon>
        <taxon>Hexapoda</taxon>
        <taxon>Insecta</taxon>
        <taxon>Pterygota</taxon>
        <taxon>Neoptera</taxon>
        <taxon>Endopterygota</taxon>
        <taxon>Diptera</taxon>
        <taxon>Brachycera</taxon>
        <taxon>Muscomorpha</taxon>
        <taxon>Tephritoidea</taxon>
        <taxon>Tephritidae</taxon>
        <taxon>Ceratitis</taxon>
        <taxon>Ceratitis</taxon>
    </lineage>
</organism>
<name>A0A811UR15_CERCA</name>
<sequence>MDPSGSPTIKCPGVNDASSSVLVEFSHSVRELTHTSTSDNTVENSSIFSAPTKFVPLSKCMISQLPRRLMNRLNAFRNAAAHKLPTTSKGITPVLIQTNEQM</sequence>
<reference evidence="1" key="1">
    <citation type="submission" date="2020-11" db="EMBL/GenBank/DDBJ databases">
        <authorList>
            <person name="Whitehead M."/>
        </authorList>
    </citation>
    <scope>NUCLEOTIDE SEQUENCE</scope>
    <source>
        <strain evidence="1">EGII</strain>
    </source>
</reference>
<keyword evidence="2" id="KW-1185">Reference proteome</keyword>
<accession>A0A811UR15</accession>
<evidence type="ECO:0000313" key="2">
    <source>
        <dbReference type="Proteomes" id="UP000606786"/>
    </source>
</evidence>
<proteinExistence type="predicted"/>
<gene>
    <name evidence="1" type="ORF">CCAP1982_LOCUS10083</name>
</gene>